<dbReference type="InterPro" id="IPR020556">
    <property type="entry name" value="Amidase_CS"/>
</dbReference>
<dbReference type="PROSITE" id="PS00571">
    <property type="entry name" value="AMIDASES"/>
    <property type="match status" value="1"/>
</dbReference>
<dbReference type="Pfam" id="PF01425">
    <property type="entry name" value="Amidase"/>
    <property type="match status" value="1"/>
</dbReference>
<dbReference type="AlphaFoldDB" id="A0A846XQU7"/>
<dbReference type="PANTHER" id="PTHR11895">
    <property type="entry name" value="TRANSAMIDASE"/>
    <property type="match status" value="1"/>
</dbReference>
<comment type="catalytic activity">
    <reaction evidence="1">
        <text>a monocarboxylic acid amide + H2O = a monocarboxylate + NH4(+)</text>
        <dbReference type="Rhea" id="RHEA:12020"/>
        <dbReference type="ChEBI" id="CHEBI:15377"/>
        <dbReference type="ChEBI" id="CHEBI:28938"/>
        <dbReference type="ChEBI" id="CHEBI:35757"/>
        <dbReference type="ChEBI" id="CHEBI:83628"/>
        <dbReference type="EC" id="3.5.1.4"/>
    </reaction>
</comment>
<keyword evidence="5" id="KW-0378">Hydrolase</keyword>
<dbReference type="SUPFAM" id="SSF75304">
    <property type="entry name" value="Amidase signature (AS) enzymes"/>
    <property type="match status" value="1"/>
</dbReference>
<dbReference type="InterPro" id="IPR000120">
    <property type="entry name" value="Amidase"/>
</dbReference>
<proteinExistence type="inferred from homology"/>
<evidence type="ECO:0000259" key="4">
    <source>
        <dbReference type="Pfam" id="PF01425"/>
    </source>
</evidence>
<dbReference type="InterPro" id="IPR023631">
    <property type="entry name" value="Amidase_dom"/>
</dbReference>
<evidence type="ECO:0000313" key="6">
    <source>
        <dbReference type="Proteomes" id="UP000565711"/>
    </source>
</evidence>
<dbReference type="EMBL" id="JAAXOP010000001">
    <property type="protein sequence ID" value="NKY48987.1"/>
    <property type="molecule type" value="Genomic_DNA"/>
</dbReference>
<dbReference type="RefSeq" id="WP_157102736.1">
    <property type="nucleotide sequence ID" value="NZ_JAAXOP010000001.1"/>
</dbReference>
<comment type="caution">
    <text evidence="5">The sequence shown here is derived from an EMBL/GenBank/DDBJ whole genome shotgun (WGS) entry which is preliminary data.</text>
</comment>
<evidence type="ECO:0000256" key="2">
    <source>
        <dbReference type="ARBA" id="ARBA00009199"/>
    </source>
</evidence>
<name>A0A846XQU7_9NOCA</name>
<dbReference type="EC" id="3.5.1.4" evidence="3"/>
<dbReference type="GO" id="GO:0004040">
    <property type="term" value="F:amidase activity"/>
    <property type="evidence" value="ECO:0007669"/>
    <property type="project" value="UniProtKB-EC"/>
</dbReference>
<gene>
    <name evidence="5" type="ORF">HGA08_02020</name>
</gene>
<sequence>MTSTQTTALWTRDAHSLAGMIADRHVTAAEVVETHLRRIADLDPTLNATTTLLTDTARAAADAVDRGDTPPGPLAGVPFTVKNNLDVAGSPTTWGVGAFSGAVATEDAPTVAALRRAGAIPIARGNMPDFATRWHTDNDAAGPTVNPWNASRSPGGSSGGDAVAVATGMAPLGLGTDFGGSLRVPASFCGVASLRMTPGRAPVASSLPGPAPAPTNQMFAAPGPLARSVRDLALVFDLLLRGDSRDPSWIPVHDTPDLAPPAVAVTYDGGAGRVDPEVRDAVRRAADALADAGYRITEQTPPHLTEVTDAYGRLVSTEVVAQRREIMRRIGSAGLNTFLDAAIELFPPLDLAGYMSGLGERLPHRAAWSQFFAEHPIVLGPVSAQLPWPVGYDLTGTTAVATMYDAQRLTIAANYLALPAVTVPAGLSREGLPIGVQLVTAPFAERRALAAAGEIEDILRPRIPIDPRP</sequence>
<evidence type="ECO:0000256" key="1">
    <source>
        <dbReference type="ARBA" id="ARBA00001311"/>
    </source>
</evidence>
<keyword evidence="6" id="KW-1185">Reference proteome</keyword>
<organism evidence="5 6">
    <name type="scientific">Nocardia vermiculata</name>
    <dbReference type="NCBI Taxonomy" id="257274"/>
    <lineage>
        <taxon>Bacteria</taxon>
        <taxon>Bacillati</taxon>
        <taxon>Actinomycetota</taxon>
        <taxon>Actinomycetes</taxon>
        <taxon>Mycobacteriales</taxon>
        <taxon>Nocardiaceae</taxon>
        <taxon>Nocardia</taxon>
    </lineage>
</organism>
<feature type="domain" description="Amidase" evidence="4">
    <location>
        <begin position="30"/>
        <end position="448"/>
    </location>
</feature>
<dbReference type="PANTHER" id="PTHR11895:SF7">
    <property type="entry name" value="GLUTAMYL-TRNA(GLN) AMIDOTRANSFERASE SUBUNIT A, MITOCHONDRIAL"/>
    <property type="match status" value="1"/>
</dbReference>
<reference evidence="5 6" key="1">
    <citation type="submission" date="2020-04" db="EMBL/GenBank/DDBJ databases">
        <title>MicrobeNet Type strains.</title>
        <authorList>
            <person name="Nicholson A.C."/>
        </authorList>
    </citation>
    <scope>NUCLEOTIDE SEQUENCE [LARGE SCALE GENOMIC DNA]</scope>
    <source>
        <strain evidence="5 6">JCM 12354</strain>
    </source>
</reference>
<dbReference type="InterPro" id="IPR036928">
    <property type="entry name" value="AS_sf"/>
</dbReference>
<evidence type="ECO:0000256" key="3">
    <source>
        <dbReference type="ARBA" id="ARBA00012922"/>
    </source>
</evidence>
<comment type="similarity">
    <text evidence="2">Belongs to the amidase family.</text>
</comment>
<protein>
    <recommendedName>
        <fullName evidence="3">amidase</fullName>
        <ecNumber evidence="3">3.5.1.4</ecNumber>
    </recommendedName>
</protein>
<accession>A0A846XQU7</accession>
<dbReference type="Proteomes" id="UP000565711">
    <property type="component" value="Unassembled WGS sequence"/>
</dbReference>
<evidence type="ECO:0000313" key="5">
    <source>
        <dbReference type="EMBL" id="NKY48987.1"/>
    </source>
</evidence>
<dbReference type="Gene3D" id="3.90.1300.10">
    <property type="entry name" value="Amidase signature (AS) domain"/>
    <property type="match status" value="1"/>
</dbReference>